<reference evidence="13" key="3">
    <citation type="journal article" date="2014" name="Nature">
        <title>Elephant shark genome provides unique insights into gnathostome evolution.</title>
        <authorList>
            <consortium name="International Elephant Shark Genome Sequencing Consortium"/>
            <person name="Venkatesh B."/>
            <person name="Lee A.P."/>
            <person name="Ravi V."/>
            <person name="Maurya A.K."/>
            <person name="Lian M.M."/>
            <person name="Swann J.B."/>
            <person name="Ohta Y."/>
            <person name="Flajnik M.F."/>
            <person name="Sutoh Y."/>
            <person name="Kasahara M."/>
            <person name="Hoon S."/>
            <person name="Gangu V."/>
            <person name="Roy S.W."/>
            <person name="Irimia M."/>
            <person name="Korzh V."/>
            <person name="Kondrychyn I."/>
            <person name="Lim Z.W."/>
            <person name="Tay B.H."/>
            <person name="Tohari S."/>
            <person name="Kong K.W."/>
            <person name="Ho S."/>
            <person name="Lorente-Galdos B."/>
            <person name="Quilez J."/>
            <person name="Marques-Bonet T."/>
            <person name="Raney B.J."/>
            <person name="Ingham P.W."/>
            <person name="Tay A."/>
            <person name="Hillier L.W."/>
            <person name="Minx P."/>
            <person name="Boehm T."/>
            <person name="Wilson R.K."/>
            <person name="Brenner S."/>
            <person name="Warren W.C."/>
        </authorList>
    </citation>
    <scope>NUCLEOTIDE SEQUENCE [LARGE SCALE GENOMIC DNA]</scope>
</reference>
<dbReference type="AlphaFoldDB" id="A0A4W3KEZ8"/>
<evidence type="ECO:0000256" key="10">
    <source>
        <dbReference type="ARBA" id="ARBA00093265"/>
    </source>
</evidence>
<comment type="catalytic activity">
    <reaction evidence="9">
        <text>N-terminal N(alpha)-acetyl-L-methionyl-L-aspartyl-[protein] + H2O = N-terminal L-aspartyl-[protein] + N-acetyl-L-methionine</text>
        <dbReference type="Rhea" id="RHEA:74571"/>
        <dbReference type="Rhea" id="RHEA-COMP:12669"/>
        <dbReference type="Rhea" id="RHEA-COMP:12693"/>
        <dbReference type="ChEBI" id="CHEBI:15377"/>
        <dbReference type="ChEBI" id="CHEBI:64720"/>
        <dbReference type="ChEBI" id="CHEBI:71670"/>
        <dbReference type="ChEBI" id="CHEBI:133063"/>
    </reaction>
    <physiologicalReaction direction="left-to-right" evidence="9">
        <dbReference type="Rhea" id="RHEA:74572"/>
    </physiologicalReaction>
</comment>
<feature type="compositionally biased region" description="Pro residues" evidence="11">
    <location>
        <begin position="23"/>
        <end position="32"/>
    </location>
</feature>
<evidence type="ECO:0000256" key="3">
    <source>
        <dbReference type="ARBA" id="ARBA00022801"/>
    </source>
</evidence>
<evidence type="ECO:0000256" key="9">
    <source>
        <dbReference type="ARBA" id="ARBA00093241"/>
    </source>
</evidence>
<protein>
    <recommendedName>
        <fullName evidence="5">Actin maturation protease</fullName>
    </recommendedName>
    <alternativeName>
        <fullName evidence="6">Actin aminopeptidase ACTMAP</fullName>
    </alternativeName>
</protein>
<comment type="catalytic activity">
    <reaction evidence="8">
        <text>N-terminal N(alpha)-acetyl-L-cysteinyl-L-aspartyl-[protein] + H2O = N-terminal L-aspartyl-[protein] + N-acetyl-L-cysteine</text>
        <dbReference type="Rhea" id="RHEA:74579"/>
        <dbReference type="Rhea" id="RHEA-COMP:12669"/>
        <dbReference type="Rhea" id="RHEA-COMP:18395"/>
        <dbReference type="ChEBI" id="CHEBI:15377"/>
        <dbReference type="ChEBI" id="CHEBI:64720"/>
        <dbReference type="ChEBI" id="CHEBI:78236"/>
        <dbReference type="ChEBI" id="CHEBI:193599"/>
    </reaction>
    <physiologicalReaction direction="left-to-right" evidence="8">
        <dbReference type="Rhea" id="RHEA:74580"/>
    </physiologicalReaction>
</comment>
<comment type="catalytic activity">
    <reaction evidence="7">
        <text>N-terminal N(alpha)-acetyl-L-cysteinyl-L-glutamyl-[protein] + H2O = N-terminal L-glutamyl-[protein] + N-acetyl-L-cysteine</text>
        <dbReference type="Rhea" id="RHEA:74583"/>
        <dbReference type="Rhea" id="RHEA-COMP:12668"/>
        <dbReference type="Rhea" id="RHEA-COMP:18396"/>
        <dbReference type="ChEBI" id="CHEBI:15377"/>
        <dbReference type="ChEBI" id="CHEBI:64721"/>
        <dbReference type="ChEBI" id="CHEBI:78236"/>
        <dbReference type="ChEBI" id="CHEBI:193601"/>
    </reaction>
    <physiologicalReaction direction="left-to-right" evidence="7">
        <dbReference type="Rhea" id="RHEA:74584"/>
    </physiologicalReaction>
</comment>
<evidence type="ECO:0000256" key="2">
    <source>
        <dbReference type="ARBA" id="ARBA00022670"/>
    </source>
</evidence>
<evidence type="ECO:0000313" key="13">
    <source>
        <dbReference type="Proteomes" id="UP000314986"/>
    </source>
</evidence>
<dbReference type="InterPro" id="IPR040043">
    <property type="entry name" value="ACTMAP"/>
</dbReference>
<reference evidence="12" key="5">
    <citation type="submission" date="2025-09" db="UniProtKB">
        <authorList>
            <consortium name="Ensembl"/>
        </authorList>
    </citation>
    <scope>IDENTIFICATION</scope>
</reference>
<keyword evidence="13" id="KW-1185">Reference proteome</keyword>
<name>A0A4W3KEZ8_CALMI</name>
<comment type="similarity">
    <text evidence="4">Belongs to the ACTMAP family.</text>
</comment>
<accession>A0A4W3KEZ8</accession>
<dbReference type="Proteomes" id="UP000314986">
    <property type="component" value="Unassembled WGS sequence"/>
</dbReference>
<evidence type="ECO:0000256" key="8">
    <source>
        <dbReference type="ARBA" id="ARBA00049041"/>
    </source>
</evidence>
<evidence type="ECO:0000256" key="4">
    <source>
        <dbReference type="ARBA" id="ARBA00034725"/>
    </source>
</evidence>
<dbReference type="GO" id="GO:0004177">
    <property type="term" value="F:aminopeptidase activity"/>
    <property type="evidence" value="ECO:0007669"/>
    <property type="project" value="UniProtKB-KW"/>
</dbReference>
<keyword evidence="1" id="KW-0031">Aminopeptidase</keyword>
<gene>
    <name evidence="12" type="primary">actmap</name>
</gene>
<dbReference type="InParanoid" id="A0A4W3KEZ8"/>
<keyword evidence="2" id="KW-0645">Protease</keyword>
<keyword evidence="3" id="KW-0378">Hydrolase</keyword>
<evidence type="ECO:0000256" key="5">
    <source>
        <dbReference type="ARBA" id="ARBA00034848"/>
    </source>
</evidence>
<dbReference type="GO" id="GO:0006508">
    <property type="term" value="P:proteolysis"/>
    <property type="evidence" value="ECO:0007669"/>
    <property type="project" value="UniProtKB-KW"/>
</dbReference>
<dbReference type="STRING" id="7868.ENSCMIP00000044945"/>
<evidence type="ECO:0000256" key="11">
    <source>
        <dbReference type="SAM" id="MobiDB-lite"/>
    </source>
</evidence>
<sequence length="302" mass="33052">TFSVNQSALLPPTPFQPRVTSLIPPPPPPLPSSPSVHPKKKLYQALAQGREAVVGDREEVKMILQNRQISSRKGLKWLLINKFIPSLIQDGPQCGLVALRMAGHLLDPHRAVSLDEMVSLAVARGYTVQGEMFSAIDMKSLAEELYPCQGHLLTEGLAGSNRTIIINHLVNGYPVLLPYDEDFNHEPCQRGGHRAHWAAVSGGTSLPFPGKLHPTDPPSQAGYPGDSVIETHLLAKQGKSLRYQMWEYQRVLESNAQLREFDPKRATDGTAYVVPKGGVQSGLCGNVLLLVPLSLPHPPLRT</sequence>
<comment type="catalytic activity">
    <reaction evidence="10">
        <text>N-terminal N(alpha)-acetyl-L-methionyl-L-glutamyl-[protein] + H2O = N-terminal L-glutamyl-[protein] + N-acetyl-L-methionine</text>
        <dbReference type="Rhea" id="RHEA:74575"/>
        <dbReference type="Rhea" id="RHEA-COMP:12668"/>
        <dbReference type="Rhea" id="RHEA-COMP:12697"/>
        <dbReference type="ChEBI" id="CHEBI:15377"/>
        <dbReference type="ChEBI" id="CHEBI:64721"/>
        <dbReference type="ChEBI" id="CHEBI:71670"/>
        <dbReference type="ChEBI" id="CHEBI:133360"/>
    </reaction>
    <physiologicalReaction direction="left-to-right" evidence="10">
        <dbReference type="Rhea" id="RHEA:74576"/>
    </physiologicalReaction>
</comment>
<dbReference type="Pfam" id="PF21646">
    <property type="entry name" value="ACTMAP-like_C"/>
    <property type="match status" value="1"/>
</dbReference>
<dbReference type="GeneTree" id="ENSGT00390000012368"/>
<evidence type="ECO:0000256" key="1">
    <source>
        <dbReference type="ARBA" id="ARBA00022438"/>
    </source>
</evidence>
<proteinExistence type="inferred from homology"/>
<reference evidence="13" key="2">
    <citation type="journal article" date="2007" name="PLoS Biol.">
        <title>Survey sequencing and comparative analysis of the elephant shark (Callorhinchus milii) genome.</title>
        <authorList>
            <person name="Venkatesh B."/>
            <person name="Kirkness E.F."/>
            <person name="Loh Y.H."/>
            <person name="Halpern A.L."/>
            <person name="Lee A.P."/>
            <person name="Johnson J."/>
            <person name="Dandona N."/>
            <person name="Viswanathan L.D."/>
            <person name="Tay A."/>
            <person name="Venter J.C."/>
            <person name="Strausberg R.L."/>
            <person name="Brenner S."/>
        </authorList>
    </citation>
    <scope>NUCLEOTIDE SEQUENCE [LARGE SCALE GENOMIC DNA]</scope>
</reference>
<dbReference type="Ensembl" id="ENSCMIT00000045590.1">
    <property type="protein sequence ID" value="ENSCMIP00000044945.1"/>
    <property type="gene ID" value="ENSCMIG00000018562.1"/>
</dbReference>
<reference evidence="13" key="1">
    <citation type="journal article" date="2006" name="Science">
        <title>Ancient noncoding elements conserved in the human genome.</title>
        <authorList>
            <person name="Venkatesh B."/>
            <person name="Kirkness E.F."/>
            <person name="Loh Y.H."/>
            <person name="Halpern A.L."/>
            <person name="Lee A.P."/>
            <person name="Johnson J."/>
            <person name="Dandona N."/>
            <person name="Viswanathan L.D."/>
            <person name="Tay A."/>
            <person name="Venter J.C."/>
            <person name="Strausberg R.L."/>
            <person name="Brenner S."/>
        </authorList>
    </citation>
    <scope>NUCLEOTIDE SEQUENCE [LARGE SCALE GENOMIC DNA]</scope>
</reference>
<evidence type="ECO:0000256" key="7">
    <source>
        <dbReference type="ARBA" id="ARBA00047999"/>
    </source>
</evidence>
<dbReference type="PANTHER" id="PTHR28631">
    <property type="entry name" value="UPF0692 PROTEIN C19ORF54"/>
    <property type="match status" value="1"/>
</dbReference>
<evidence type="ECO:0000256" key="6">
    <source>
        <dbReference type="ARBA" id="ARBA00034908"/>
    </source>
</evidence>
<reference evidence="12" key="4">
    <citation type="submission" date="2025-08" db="UniProtKB">
        <authorList>
            <consortium name="Ensembl"/>
        </authorList>
    </citation>
    <scope>IDENTIFICATION</scope>
</reference>
<dbReference type="OMA" id="QLWDYEQ"/>
<organism evidence="12 13">
    <name type="scientific">Callorhinchus milii</name>
    <name type="common">Ghost shark</name>
    <dbReference type="NCBI Taxonomy" id="7868"/>
    <lineage>
        <taxon>Eukaryota</taxon>
        <taxon>Metazoa</taxon>
        <taxon>Chordata</taxon>
        <taxon>Craniata</taxon>
        <taxon>Vertebrata</taxon>
        <taxon>Chondrichthyes</taxon>
        <taxon>Holocephali</taxon>
        <taxon>Chimaeriformes</taxon>
        <taxon>Callorhinchidae</taxon>
        <taxon>Callorhinchus</taxon>
    </lineage>
</organism>
<evidence type="ECO:0000313" key="12">
    <source>
        <dbReference type="Ensembl" id="ENSCMIP00000044945.1"/>
    </source>
</evidence>
<dbReference type="PANTHER" id="PTHR28631:SF1">
    <property type="entry name" value="ACTIN MATURATION PROTEASE"/>
    <property type="match status" value="1"/>
</dbReference>
<feature type="region of interest" description="Disordered" evidence="11">
    <location>
        <begin position="1"/>
        <end position="37"/>
    </location>
</feature>